<keyword evidence="3 11" id="KW-1003">Cell membrane</keyword>
<dbReference type="SUPFAM" id="SSF103039">
    <property type="entry name" value="CheC-like"/>
    <property type="match status" value="1"/>
</dbReference>
<accession>Q2NX04</accession>
<evidence type="ECO:0000256" key="2">
    <source>
        <dbReference type="ARBA" id="ARBA00021898"/>
    </source>
</evidence>
<evidence type="ECO:0000256" key="4">
    <source>
        <dbReference type="ARBA" id="ARBA00022500"/>
    </source>
</evidence>
<dbReference type="PRINTS" id="PR00955">
    <property type="entry name" value="FLGMOTORFLIM"/>
</dbReference>
<feature type="domain" description="Flagellar motor switch protein FliN-like C-terminal" evidence="13">
    <location>
        <begin position="257"/>
        <end position="325"/>
    </location>
</feature>
<evidence type="ECO:0000259" key="13">
    <source>
        <dbReference type="Pfam" id="PF01052"/>
    </source>
</evidence>
<dbReference type="InterPro" id="IPR036429">
    <property type="entry name" value="SpoA-like_sf"/>
</dbReference>
<dbReference type="Gene3D" id="2.30.330.10">
    <property type="entry name" value="SpoA-like"/>
    <property type="match status" value="1"/>
</dbReference>
<reference evidence="14 15" key="1">
    <citation type="journal article" date="2006" name="Genome Res.">
        <title>Massive genome erosion and functional adaptations provide insights into the symbiotic lifestyle of Sodalis glossinidius in the tsetse host.</title>
        <authorList>
            <person name="Toh H."/>
            <person name="Weiss B.L."/>
            <person name="Perkin S.A.H."/>
            <person name="Yamashita A."/>
            <person name="Oshima K."/>
            <person name="Hattori M."/>
            <person name="Aksoy S."/>
        </authorList>
    </citation>
    <scope>NUCLEOTIDE SEQUENCE [LARGE SCALE GENOMIC DNA]</scope>
    <source>
        <strain evidence="15">morsitans</strain>
    </source>
</reference>
<keyword evidence="5 11" id="KW-0997">Cell inner membrane</keyword>
<dbReference type="EMBL" id="AP008232">
    <property type="protein sequence ID" value="BAE73321.1"/>
    <property type="molecule type" value="Genomic_DNA"/>
</dbReference>
<name>Q2NX04_SODGM</name>
<keyword evidence="14" id="KW-0282">Flagellum</keyword>
<dbReference type="HOGENOM" id="CLU_052646_1_2_6"/>
<dbReference type="GO" id="GO:0005886">
    <property type="term" value="C:plasma membrane"/>
    <property type="evidence" value="ECO:0007669"/>
    <property type="project" value="UniProtKB-SubCell"/>
</dbReference>
<comment type="function">
    <text evidence="9 11">FliM is one of three proteins (FliG, FliN, FliM) that forms the rotor-mounted switch complex (C ring), located at the base of the basal body. This complex interacts with the CheY and CheZ chemotaxis proteins, in addition to contacting components of the motor that determine the direction of flagellar rotation.</text>
</comment>
<evidence type="ECO:0000313" key="15">
    <source>
        <dbReference type="Proteomes" id="UP000001932"/>
    </source>
</evidence>
<dbReference type="GO" id="GO:0071978">
    <property type="term" value="P:bacterial-type flagellum-dependent swarming motility"/>
    <property type="evidence" value="ECO:0007669"/>
    <property type="project" value="TreeGrafter"/>
</dbReference>
<gene>
    <name evidence="14" type="ordered locus">SG0046</name>
</gene>
<keyword evidence="14" id="KW-0966">Cell projection</keyword>
<feature type="compositionally biased region" description="Basic and acidic residues" evidence="12">
    <location>
        <begin position="1"/>
        <end position="10"/>
    </location>
</feature>
<dbReference type="eggNOG" id="COG1868">
    <property type="taxonomic scope" value="Bacteria"/>
</dbReference>
<evidence type="ECO:0000313" key="14">
    <source>
        <dbReference type="EMBL" id="BAE73321.1"/>
    </source>
</evidence>
<organism evidence="14 15">
    <name type="scientific">Sodalis glossinidius (strain morsitans)</name>
    <dbReference type="NCBI Taxonomy" id="343509"/>
    <lineage>
        <taxon>Bacteria</taxon>
        <taxon>Pseudomonadati</taxon>
        <taxon>Pseudomonadota</taxon>
        <taxon>Gammaproteobacteria</taxon>
        <taxon>Enterobacterales</taxon>
        <taxon>Bruguierivoracaceae</taxon>
        <taxon>Sodalis</taxon>
    </lineage>
</organism>
<evidence type="ECO:0000256" key="6">
    <source>
        <dbReference type="ARBA" id="ARBA00022779"/>
    </source>
</evidence>
<dbReference type="SUPFAM" id="SSF101801">
    <property type="entry name" value="Surface presentation of antigens (SPOA)"/>
    <property type="match status" value="1"/>
</dbReference>
<evidence type="ECO:0000256" key="7">
    <source>
        <dbReference type="ARBA" id="ARBA00023136"/>
    </source>
</evidence>
<dbReference type="InterPro" id="IPR001689">
    <property type="entry name" value="Flag_FliM"/>
</dbReference>
<dbReference type="InterPro" id="IPR001543">
    <property type="entry name" value="FliN-like_C"/>
</dbReference>
<dbReference type="GO" id="GO:0050918">
    <property type="term" value="P:positive chemotaxis"/>
    <property type="evidence" value="ECO:0007669"/>
    <property type="project" value="TreeGrafter"/>
</dbReference>
<dbReference type="KEGG" id="sgl:SG0046"/>
<dbReference type="STRING" id="343509.SG0046"/>
<sequence>MNAMSEKDSARPAPLTRKQAKKELRQAQARAAQQPSPKTGSGSPFDAAQRRRQGGERLKGLEMINQDFAGRFRSALFILMQRRTDISAEAILIQPYREFAAQLRPPASLNLIDLKPLRGNTLFAFTPGLIFTTLDTLFGGSGRLPDAQERAFTPAEQRVIDRLLKLMLQAYGDAWLGLHPLEPEFITAETSCRFTGFSDGEMVVISPFRVAIGAMQGEFAIVFSQAALEPLYEILSKPLPEHIRQDQGHWRQNLARQLQGTELELVARFADLPLCLSRVMELRRGDILPIPRPDRLTACVDGVPVFLGNYGSLNGRYALRVEHVINQGIDQLNNKDIPHE</sequence>
<comment type="similarity">
    <text evidence="1 11">Belongs to the FliM family.</text>
</comment>
<dbReference type="GO" id="GO:0003774">
    <property type="term" value="F:cytoskeletal motor activity"/>
    <property type="evidence" value="ECO:0007669"/>
    <property type="project" value="InterPro"/>
</dbReference>
<keyword evidence="8 11" id="KW-0975">Bacterial flagellum</keyword>
<dbReference type="AlphaFoldDB" id="Q2NX04"/>
<keyword evidence="6 11" id="KW-0283">Flagellar rotation</keyword>
<evidence type="ECO:0000256" key="9">
    <source>
        <dbReference type="ARBA" id="ARBA00025044"/>
    </source>
</evidence>
<dbReference type="NCBIfam" id="TIGR01397">
    <property type="entry name" value="fliM_switch"/>
    <property type="match status" value="1"/>
</dbReference>
<evidence type="ECO:0000256" key="5">
    <source>
        <dbReference type="ARBA" id="ARBA00022519"/>
    </source>
</evidence>
<dbReference type="CDD" id="cd17908">
    <property type="entry name" value="FliM"/>
    <property type="match status" value="1"/>
</dbReference>
<evidence type="ECO:0000256" key="1">
    <source>
        <dbReference type="ARBA" id="ARBA00011049"/>
    </source>
</evidence>
<feature type="region of interest" description="Disordered" evidence="12">
    <location>
        <begin position="1"/>
        <end position="51"/>
    </location>
</feature>
<dbReference type="PIRSF" id="PIRSF002888">
    <property type="entry name" value="FliM"/>
    <property type="match status" value="1"/>
</dbReference>
<dbReference type="GO" id="GO:0009425">
    <property type="term" value="C:bacterial-type flagellum basal body"/>
    <property type="evidence" value="ECO:0007669"/>
    <property type="project" value="UniProtKB-SubCell"/>
</dbReference>
<comment type="subcellular location">
    <subcellularLocation>
        <location evidence="11">Cell inner membrane</location>
        <topology evidence="11">Peripheral membrane protein</topology>
    </subcellularLocation>
    <subcellularLocation>
        <location evidence="11">Bacterial flagellum basal body</location>
    </subcellularLocation>
</comment>
<dbReference type="Pfam" id="PF01052">
    <property type="entry name" value="FliMN_C"/>
    <property type="match status" value="1"/>
</dbReference>
<keyword evidence="4 11" id="KW-0145">Chemotaxis</keyword>
<keyword evidence="14" id="KW-0969">Cilium</keyword>
<dbReference type="Pfam" id="PF02154">
    <property type="entry name" value="FliM"/>
    <property type="match status" value="1"/>
</dbReference>
<keyword evidence="7 11" id="KW-0472">Membrane</keyword>
<evidence type="ECO:0000256" key="8">
    <source>
        <dbReference type="ARBA" id="ARBA00023143"/>
    </source>
</evidence>
<evidence type="ECO:0000256" key="3">
    <source>
        <dbReference type="ARBA" id="ARBA00022475"/>
    </source>
</evidence>
<evidence type="ECO:0000256" key="11">
    <source>
        <dbReference type="PIRNR" id="PIRNR002888"/>
    </source>
</evidence>
<evidence type="ECO:0000256" key="10">
    <source>
        <dbReference type="NCBIfam" id="TIGR01397"/>
    </source>
</evidence>
<dbReference type="PANTHER" id="PTHR30034">
    <property type="entry name" value="FLAGELLAR MOTOR SWITCH PROTEIN FLIM"/>
    <property type="match status" value="1"/>
</dbReference>
<dbReference type="InterPro" id="IPR028976">
    <property type="entry name" value="CheC-like_sf"/>
</dbReference>
<proteinExistence type="inferred from homology"/>
<evidence type="ECO:0000256" key="12">
    <source>
        <dbReference type="SAM" id="MobiDB-lite"/>
    </source>
</evidence>
<dbReference type="PANTHER" id="PTHR30034:SF3">
    <property type="entry name" value="FLAGELLAR MOTOR SWITCH PROTEIN FLIM"/>
    <property type="match status" value="1"/>
</dbReference>
<keyword evidence="15" id="KW-1185">Reference proteome</keyword>
<protein>
    <recommendedName>
        <fullName evidence="2 10">Flagellar motor switch protein FliM</fullName>
    </recommendedName>
</protein>
<dbReference type="Proteomes" id="UP000001932">
    <property type="component" value="Chromosome"/>
</dbReference>
<dbReference type="Gene3D" id="3.40.1550.10">
    <property type="entry name" value="CheC-like"/>
    <property type="match status" value="1"/>
</dbReference>